<name>A0A557R160_9RHOO</name>
<evidence type="ECO:0008006" key="3">
    <source>
        <dbReference type="Google" id="ProtNLM"/>
    </source>
</evidence>
<dbReference type="OrthoDB" id="9789398at2"/>
<gene>
    <name evidence="1" type="ORF">FHP91_04360</name>
</gene>
<dbReference type="RefSeq" id="WP_144308416.1">
    <property type="nucleotide sequence ID" value="NZ_VMNK01000003.1"/>
</dbReference>
<sequence>MKAVPSLAYSMEQTGLSALIQYSAMVLVEHGIRTNAVPPADPVSTERRGIMGDRCGMWTAA</sequence>
<proteinExistence type="predicted"/>
<dbReference type="EMBL" id="VMNK01000003">
    <property type="protein sequence ID" value="TVO58899.1"/>
    <property type="molecule type" value="Genomic_DNA"/>
</dbReference>
<comment type="caution">
    <text evidence="1">The sequence shown here is derived from an EMBL/GenBank/DDBJ whole genome shotgun (WGS) entry which is preliminary data.</text>
</comment>
<evidence type="ECO:0000313" key="2">
    <source>
        <dbReference type="Proteomes" id="UP000319502"/>
    </source>
</evidence>
<dbReference type="AlphaFoldDB" id="A0A557R160"/>
<organism evidence="1 2">
    <name type="scientific">Denitromonas halophila</name>
    <dbReference type="NCBI Taxonomy" id="1629404"/>
    <lineage>
        <taxon>Bacteria</taxon>
        <taxon>Pseudomonadati</taxon>
        <taxon>Pseudomonadota</taxon>
        <taxon>Betaproteobacteria</taxon>
        <taxon>Rhodocyclales</taxon>
        <taxon>Zoogloeaceae</taxon>
        <taxon>Denitromonas</taxon>
    </lineage>
</organism>
<protein>
    <recommendedName>
        <fullName evidence="3">SDR family oxidoreductase</fullName>
    </recommendedName>
</protein>
<evidence type="ECO:0000313" key="1">
    <source>
        <dbReference type="EMBL" id="TVO58899.1"/>
    </source>
</evidence>
<keyword evidence="2" id="KW-1185">Reference proteome</keyword>
<reference evidence="1 2" key="1">
    <citation type="submission" date="2019-07" db="EMBL/GenBank/DDBJ databases">
        <title>The pathways for chlorine oxyanion respiration interact through the shared metabolite chlorate.</title>
        <authorList>
            <person name="Barnum T.P."/>
            <person name="Cheng Y."/>
            <person name="Hill K.A."/>
            <person name="Lucas L.N."/>
            <person name="Carlson H.K."/>
            <person name="Coates J.D."/>
        </authorList>
    </citation>
    <scope>NUCLEOTIDE SEQUENCE [LARGE SCALE GENOMIC DNA]</scope>
    <source>
        <strain evidence="1 2">SFB-3</strain>
    </source>
</reference>
<accession>A0A557R160</accession>
<dbReference type="Proteomes" id="UP000319502">
    <property type="component" value="Unassembled WGS sequence"/>
</dbReference>